<reference evidence="1" key="1">
    <citation type="submission" date="2019-08" db="EMBL/GenBank/DDBJ databases">
        <authorList>
            <person name="Kucharzyk K."/>
            <person name="Murdoch R.W."/>
            <person name="Higgins S."/>
            <person name="Loffler F."/>
        </authorList>
    </citation>
    <scope>NUCLEOTIDE SEQUENCE</scope>
</reference>
<name>A0A645GDL0_9ZZZZ</name>
<proteinExistence type="predicted"/>
<comment type="caution">
    <text evidence="1">The sequence shown here is derived from an EMBL/GenBank/DDBJ whole genome shotgun (WGS) entry which is preliminary data.</text>
</comment>
<organism evidence="1">
    <name type="scientific">bioreactor metagenome</name>
    <dbReference type="NCBI Taxonomy" id="1076179"/>
    <lineage>
        <taxon>unclassified sequences</taxon>
        <taxon>metagenomes</taxon>
        <taxon>ecological metagenomes</taxon>
    </lineage>
</organism>
<dbReference type="AlphaFoldDB" id="A0A645GDL0"/>
<gene>
    <name evidence="1" type="ORF">SDC9_172394</name>
</gene>
<evidence type="ECO:0000313" key="1">
    <source>
        <dbReference type="EMBL" id="MPN24987.1"/>
    </source>
</evidence>
<accession>A0A645GDL0</accession>
<sequence>MTPGLDFEDKAEFGGLGASRFRFFHFVQNDTIGFLIVWARVSLDSHTSLKNDRAGLRMLSFGFGEMDINLKV</sequence>
<protein>
    <submittedName>
        <fullName evidence="1">Uncharacterized protein</fullName>
    </submittedName>
</protein>
<dbReference type="EMBL" id="VSSQ01074012">
    <property type="protein sequence ID" value="MPN24987.1"/>
    <property type="molecule type" value="Genomic_DNA"/>
</dbReference>